<sequence length="387" mass="43164">MDDKNAHILSLIDKFERGLATDEDMQELETWFQSFEDHPNITDKLTTAQQQKAKATLFHRINNTIEAPSTDEQLPPSHPNKLVSLWVKVMVAASVLIISTLGTYLLVNRSFKEEQVIATITADFAPGGNKAILTLADGRQITLNHVQNGELASQGNTIIRKATDGTVSYEQHGNEKHGIRNTLSTPRGGQYRLVLTDGTKVYLNAASSINYPTAFTEIVREVEITGEVYFEVAHDARKPFRVKTGKQMVEVLGTHFNVNAYPKMGLVKTTLLEGSVAVTTAGKTKILKPGQQAIGTGTAIAVSEVDVAEVMAWKDGFFDFTDADMHTVMMEFSRWYDLDIVFEGSQTKETFTGRIPRSWSFTKVMKIMETFKSSHLTLEGRRVMIRQ</sequence>
<dbReference type="Gene3D" id="2.60.120.1440">
    <property type="match status" value="1"/>
</dbReference>
<organism evidence="4 5">
    <name type="scientific">Sphingobacterium olei</name>
    <dbReference type="NCBI Taxonomy" id="2571155"/>
    <lineage>
        <taxon>Bacteria</taxon>
        <taxon>Pseudomonadati</taxon>
        <taxon>Bacteroidota</taxon>
        <taxon>Sphingobacteriia</taxon>
        <taxon>Sphingobacteriales</taxon>
        <taxon>Sphingobacteriaceae</taxon>
        <taxon>Sphingobacterium</taxon>
    </lineage>
</organism>
<dbReference type="AlphaFoldDB" id="A0A4U0NYW2"/>
<dbReference type="OrthoDB" id="1099963at2"/>
<proteinExistence type="predicted"/>
<feature type="transmembrane region" description="Helical" evidence="1">
    <location>
        <begin position="85"/>
        <end position="107"/>
    </location>
</feature>
<accession>A0A4U0NYW2</accession>
<dbReference type="PANTHER" id="PTHR30273:SF2">
    <property type="entry name" value="PROTEIN FECR"/>
    <property type="match status" value="1"/>
</dbReference>
<evidence type="ECO:0000313" key="5">
    <source>
        <dbReference type="Proteomes" id="UP000306808"/>
    </source>
</evidence>
<dbReference type="Gene3D" id="3.55.50.30">
    <property type="match status" value="1"/>
</dbReference>
<protein>
    <submittedName>
        <fullName evidence="4">DUF4974 domain-containing protein</fullName>
    </submittedName>
</protein>
<keyword evidence="1" id="KW-1133">Transmembrane helix</keyword>
<keyword evidence="1" id="KW-0472">Membrane</keyword>
<name>A0A4U0NYW2_9SPHI</name>
<evidence type="ECO:0000259" key="2">
    <source>
        <dbReference type="Pfam" id="PF04773"/>
    </source>
</evidence>
<reference evidence="4 5" key="1">
    <citation type="submission" date="2019-04" db="EMBL/GenBank/DDBJ databases">
        <title>Sphingobacterium olei sp. nov., isolated from oil-contaminated soil.</title>
        <authorList>
            <person name="Liu B."/>
        </authorList>
    </citation>
    <scope>NUCLEOTIDE SEQUENCE [LARGE SCALE GENOMIC DNA]</scope>
    <source>
        <strain evidence="4 5">HAL-9</strain>
    </source>
</reference>
<feature type="domain" description="FecR protein" evidence="2">
    <location>
        <begin position="182"/>
        <end position="276"/>
    </location>
</feature>
<dbReference type="Pfam" id="PF04773">
    <property type="entry name" value="FecR"/>
    <property type="match status" value="1"/>
</dbReference>
<dbReference type="RefSeq" id="WP_136901951.1">
    <property type="nucleotide sequence ID" value="NZ_SUME01000005.1"/>
</dbReference>
<dbReference type="GO" id="GO:0016989">
    <property type="term" value="F:sigma factor antagonist activity"/>
    <property type="evidence" value="ECO:0007669"/>
    <property type="project" value="TreeGrafter"/>
</dbReference>
<keyword evidence="1" id="KW-0812">Transmembrane</keyword>
<gene>
    <name evidence="4" type="ORF">FAZ15_14075</name>
</gene>
<evidence type="ECO:0000256" key="1">
    <source>
        <dbReference type="SAM" id="Phobius"/>
    </source>
</evidence>
<dbReference type="InterPro" id="IPR006860">
    <property type="entry name" value="FecR"/>
</dbReference>
<comment type="caution">
    <text evidence="4">The sequence shown here is derived from an EMBL/GenBank/DDBJ whole genome shotgun (WGS) entry which is preliminary data.</text>
</comment>
<dbReference type="Pfam" id="PF16344">
    <property type="entry name" value="FecR_C"/>
    <property type="match status" value="1"/>
</dbReference>
<dbReference type="EMBL" id="SUME01000005">
    <property type="protein sequence ID" value="TJZ60009.1"/>
    <property type="molecule type" value="Genomic_DNA"/>
</dbReference>
<dbReference type="InterPro" id="IPR012373">
    <property type="entry name" value="Ferrdict_sens_TM"/>
</dbReference>
<dbReference type="InterPro" id="IPR032508">
    <property type="entry name" value="FecR_C"/>
</dbReference>
<evidence type="ECO:0000259" key="3">
    <source>
        <dbReference type="Pfam" id="PF16344"/>
    </source>
</evidence>
<evidence type="ECO:0000313" key="4">
    <source>
        <dbReference type="EMBL" id="TJZ60009.1"/>
    </source>
</evidence>
<dbReference type="PANTHER" id="PTHR30273">
    <property type="entry name" value="PERIPLASMIC SIGNAL SENSOR AND SIGMA FACTOR ACTIVATOR FECR-RELATED"/>
    <property type="match status" value="1"/>
</dbReference>
<feature type="domain" description="Protein FecR C-terminal" evidence="3">
    <location>
        <begin position="318"/>
        <end position="385"/>
    </location>
</feature>
<dbReference type="Proteomes" id="UP000306808">
    <property type="component" value="Unassembled WGS sequence"/>
</dbReference>
<keyword evidence="5" id="KW-1185">Reference proteome</keyword>